<gene>
    <name evidence="7" type="primary">caf5_0</name>
    <name evidence="7" type="ORF">LSUE1_G004074</name>
</gene>
<evidence type="ECO:0000313" key="7">
    <source>
        <dbReference type="EMBL" id="TVY82754.1"/>
    </source>
</evidence>
<comment type="subcellular location">
    <subcellularLocation>
        <location evidence="1">Membrane</location>
        <topology evidence="1">Multi-pass membrane protein</topology>
    </subcellularLocation>
</comment>
<dbReference type="PANTHER" id="PTHR23502">
    <property type="entry name" value="MAJOR FACILITATOR SUPERFAMILY"/>
    <property type="match status" value="1"/>
</dbReference>
<dbReference type="AlphaFoldDB" id="A0A8T9CG74"/>
<comment type="caution">
    <text evidence="7">The sequence shown here is derived from an EMBL/GenBank/DDBJ whole genome shotgun (WGS) entry which is preliminary data.</text>
</comment>
<sequence length="544" mass="60031">MRDILRESAIGQWLRFFGGKRFCRYPDELSSFSFPTEYAYRTPPGTDSTNHIATKALERTDGGRFESDIDSEEKSSTDTVINWYSEDDPENPHNWSFPKKMWISILIMAYTISVYIGSSLYTSSESDVASIFGVSTTAAALGLSLYVLGYGIGPLLFAPLSEIPAIGRNPLYTYTYIVFVALCVATALVDNFAGLLVLRFLLGFFGSPCLANAGASYGDFFGPKEMPYVIALWGGGATLSPALGPLVAGFAVQAEGWRWSSWELLWLTGPTLLVVLLSLPETSSDAILLRRAKRLRELTGRSDLKSASEIKQVQMSPRQIVFDALVKPWEINLLDPSMLFTTIYTALTYGLYYSFFESFPPVYSDIYNFDLGELGIAFLSVLVGLFIGLALYCGYFYYIADPKMAKMDSIPPEARLWPGLIGSFLIPTGLFIFAWTARRTIHWIVSLVGISISMCGVFIIVQCMFIYLPFSYPQYAGSLFAANGFARSTFAAAAILFAGPLFSRLGVAGGVSLLGGLTILCIFGIYGMYFWGAALRRRSRFALS</sequence>
<dbReference type="InterPro" id="IPR020846">
    <property type="entry name" value="MFS_dom"/>
</dbReference>
<feature type="transmembrane region" description="Helical" evidence="5">
    <location>
        <begin position="264"/>
        <end position="288"/>
    </location>
</feature>
<dbReference type="OrthoDB" id="3357846at2759"/>
<keyword evidence="4 5" id="KW-0472">Membrane</keyword>
<evidence type="ECO:0000313" key="8">
    <source>
        <dbReference type="Proteomes" id="UP000469558"/>
    </source>
</evidence>
<evidence type="ECO:0000259" key="6">
    <source>
        <dbReference type="PROSITE" id="PS50850"/>
    </source>
</evidence>
<dbReference type="Gene3D" id="1.20.1250.20">
    <property type="entry name" value="MFS general substrate transporter like domains"/>
    <property type="match status" value="1"/>
</dbReference>
<dbReference type="CDD" id="cd17323">
    <property type="entry name" value="MFS_Tpo1_MDR_like"/>
    <property type="match status" value="1"/>
</dbReference>
<dbReference type="Proteomes" id="UP000469558">
    <property type="component" value="Unassembled WGS sequence"/>
</dbReference>
<proteinExistence type="predicted"/>
<feature type="transmembrane region" description="Helical" evidence="5">
    <location>
        <begin position="443"/>
        <end position="468"/>
    </location>
</feature>
<feature type="transmembrane region" description="Helical" evidence="5">
    <location>
        <begin position="508"/>
        <end position="531"/>
    </location>
</feature>
<evidence type="ECO:0000256" key="4">
    <source>
        <dbReference type="ARBA" id="ARBA00023136"/>
    </source>
</evidence>
<protein>
    <submittedName>
        <fullName evidence="7">Caffeine resistance protein</fullName>
    </submittedName>
</protein>
<feature type="transmembrane region" description="Helical" evidence="5">
    <location>
        <begin position="128"/>
        <end position="150"/>
    </location>
</feature>
<dbReference type="GO" id="GO:0015244">
    <property type="term" value="F:fluconazole transmembrane transporter activity"/>
    <property type="evidence" value="ECO:0007669"/>
    <property type="project" value="TreeGrafter"/>
</dbReference>
<dbReference type="SUPFAM" id="SSF103473">
    <property type="entry name" value="MFS general substrate transporter"/>
    <property type="match status" value="1"/>
</dbReference>
<feature type="transmembrane region" description="Helical" evidence="5">
    <location>
        <begin position="337"/>
        <end position="356"/>
    </location>
</feature>
<feature type="transmembrane region" description="Helical" evidence="5">
    <location>
        <begin position="229"/>
        <end position="252"/>
    </location>
</feature>
<organism evidence="7 8">
    <name type="scientific">Lachnellula suecica</name>
    <dbReference type="NCBI Taxonomy" id="602035"/>
    <lineage>
        <taxon>Eukaryota</taxon>
        <taxon>Fungi</taxon>
        <taxon>Dikarya</taxon>
        <taxon>Ascomycota</taxon>
        <taxon>Pezizomycotina</taxon>
        <taxon>Leotiomycetes</taxon>
        <taxon>Helotiales</taxon>
        <taxon>Lachnaceae</taxon>
        <taxon>Lachnellula</taxon>
    </lineage>
</organism>
<keyword evidence="2 5" id="KW-0812">Transmembrane</keyword>
<evidence type="ECO:0000256" key="2">
    <source>
        <dbReference type="ARBA" id="ARBA00022692"/>
    </source>
</evidence>
<feature type="transmembrane region" description="Helical" evidence="5">
    <location>
        <begin position="376"/>
        <end position="398"/>
    </location>
</feature>
<reference evidence="7 8" key="1">
    <citation type="submission" date="2018-05" db="EMBL/GenBank/DDBJ databases">
        <title>Genome sequencing and assembly of the regulated plant pathogen Lachnellula willkommii and related sister species for the development of diagnostic species identification markers.</title>
        <authorList>
            <person name="Giroux E."/>
            <person name="Bilodeau G."/>
        </authorList>
    </citation>
    <scope>NUCLEOTIDE SEQUENCE [LARGE SCALE GENOMIC DNA]</scope>
    <source>
        <strain evidence="7 8">CBS 268.59</strain>
    </source>
</reference>
<dbReference type="InterPro" id="IPR036259">
    <property type="entry name" value="MFS_trans_sf"/>
</dbReference>
<feature type="transmembrane region" description="Helical" evidence="5">
    <location>
        <begin position="480"/>
        <end position="502"/>
    </location>
</feature>
<feature type="transmembrane region" description="Helical" evidence="5">
    <location>
        <begin position="195"/>
        <end position="217"/>
    </location>
</feature>
<dbReference type="PANTHER" id="PTHR23502:SF23">
    <property type="entry name" value="FLUCONAZOLE RESISTANCE PROTEIN 1"/>
    <property type="match status" value="1"/>
</dbReference>
<feature type="domain" description="Major facilitator superfamily (MFS) profile" evidence="6">
    <location>
        <begin position="97"/>
        <end position="544"/>
    </location>
</feature>
<evidence type="ECO:0000256" key="3">
    <source>
        <dbReference type="ARBA" id="ARBA00022989"/>
    </source>
</evidence>
<evidence type="ECO:0000256" key="5">
    <source>
        <dbReference type="SAM" id="Phobius"/>
    </source>
</evidence>
<keyword evidence="8" id="KW-1185">Reference proteome</keyword>
<dbReference type="PROSITE" id="PS50850">
    <property type="entry name" value="MFS"/>
    <property type="match status" value="1"/>
</dbReference>
<dbReference type="GO" id="GO:1990961">
    <property type="term" value="P:xenobiotic detoxification by transmembrane export across the plasma membrane"/>
    <property type="evidence" value="ECO:0007669"/>
    <property type="project" value="TreeGrafter"/>
</dbReference>
<accession>A0A8T9CG74</accession>
<dbReference type="Pfam" id="PF07690">
    <property type="entry name" value="MFS_1"/>
    <property type="match status" value="1"/>
</dbReference>
<keyword evidence="3 5" id="KW-1133">Transmembrane helix</keyword>
<dbReference type="EMBL" id="QGMK01000279">
    <property type="protein sequence ID" value="TVY82754.1"/>
    <property type="molecule type" value="Genomic_DNA"/>
</dbReference>
<evidence type="ECO:0000256" key="1">
    <source>
        <dbReference type="ARBA" id="ARBA00004141"/>
    </source>
</evidence>
<feature type="transmembrane region" description="Helical" evidence="5">
    <location>
        <begin position="171"/>
        <end position="189"/>
    </location>
</feature>
<feature type="transmembrane region" description="Helical" evidence="5">
    <location>
        <begin position="419"/>
        <end position="437"/>
    </location>
</feature>
<name>A0A8T9CG74_9HELO</name>
<dbReference type="InterPro" id="IPR011701">
    <property type="entry name" value="MFS"/>
</dbReference>
<feature type="transmembrane region" description="Helical" evidence="5">
    <location>
        <begin position="101"/>
        <end position="122"/>
    </location>
</feature>
<dbReference type="GO" id="GO:0005886">
    <property type="term" value="C:plasma membrane"/>
    <property type="evidence" value="ECO:0007669"/>
    <property type="project" value="TreeGrafter"/>
</dbReference>